<dbReference type="InterPro" id="IPR002104">
    <property type="entry name" value="Integrase_catalytic"/>
</dbReference>
<dbReference type="Pfam" id="PF00589">
    <property type="entry name" value="Phage_integrase"/>
    <property type="match status" value="1"/>
</dbReference>
<name>A0A9Q6EGT7_NOSLI</name>
<dbReference type="CDD" id="cd00796">
    <property type="entry name" value="INT_Rci_Hp1_C"/>
    <property type="match status" value="1"/>
</dbReference>
<sequence length="410" mass="47305">MSTLNVTRRAISVSSALRNDDKWISSDPRTKKLVIRFFVRGFPKQFFISSGLEDTKRNREIVRLRRDAIKSDIALGRFDHTLESYQFRAVQNGTGASLAKQSEVKYQQDLYQLWERFSEFQRTQIEETTFLGTYKGIARFIKKLPTHSLEKTPEIRDWLLSNTTQLMAWHNLTHFQQCCEWGVQSGLIPDNPFLKMKIQNLKPKKKSTKNDNYRAFTLQQRDIIIQAFEEHSNHCCYASLIKFLFFTGCRLGEAFALTWNDINDNCTRISINKSRNMHGILKGTKNGKSRVFPTAKGSRLQELLQDIKPATSVSTDLIFESKTGSRMNSIILHNVWNKSVNHSGVVRELVEAGRIPYYLRPYACRHTFATWAISSGVTPDKVALWIGDEVLTVLRYYCHPNVVDAECPDF</sequence>
<dbReference type="InterPro" id="IPR050090">
    <property type="entry name" value="Tyrosine_recombinase_XerCD"/>
</dbReference>
<dbReference type="PROSITE" id="PS51898">
    <property type="entry name" value="TYR_RECOMBINASE"/>
    <property type="match status" value="1"/>
</dbReference>
<keyword evidence="1" id="KW-0233">DNA recombination</keyword>
<gene>
    <name evidence="3" type="ORF">VF08_37320</name>
</gene>
<dbReference type="GO" id="GO:0003677">
    <property type="term" value="F:DNA binding"/>
    <property type="evidence" value="ECO:0007669"/>
    <property type="project" value="InterPro"/>
</dbReference>
<dbReference type="SUPFAM" id="SSF56349">
    <property type="entry name" value="DNA breaking-rejoining enzymes"/>
    <property type="match status" value="1"/>
</dbReference>
<dbReference type="RefSeq" id="WP_099072771.1">
    <property type="nucleotide sequence ID" value="NZ_LAHD01000242.1"/>
</dbReference>
<evidence type="ECO:0000313" key="3">
    <source>
        <dbReference type="EMBL" id="PHJ90649.1"/>
    </source>
</evidence>
<dbReference type="PANTHER" id="PTHR30349">
    <property type="entry name" value="PHAGE INTEGRASE-RELATED"/>
    <property type="match status" value="1"/>
</dbReference>
<organism evidence="3 4">
    <name type="scientific">Nostoc linckia z8</name>
    <dbReference type="NCBI Taxonomy" id="1628746"/>
    <lineage>
        <taxon>Bacteria</taxon>
        <taxon>Bacillati</taxon>
        <taxon>Cyanobacteriota</taxon>
        <taxon>Cyanophyceae</taxon>
        <taxon>Nostocales</taxon>
        <taxon>Nostocaceae</taxon>
        <taxon>Nostoc</taxon>
    </lineage>
</organism>
<dbReference type="Proteomes" id="UP000222310">
    <property type="component" value="Unassembled WGS sequence"/>
</dbReference>
<dbReference type="GO" id="GO:0006310">
    <property type="term" value="P:DNA recombination"/>
    <property type="evidence" value="ECO:0007669"/>
    <property type="project" value="UniProtKB-KW"/>
</dbReference>
<evidence type="ECO:0000259" key="2">
    <source>
        <dbReference type="PROSITE" id="PS51898"/>
    </source>
</evidence>
<dbReference type="Gene3D" id="1.10.443.10">
    <property type="entry name" value="Intergrase catalytic core"/>
    <property type="match status" value="1"/>
</dbReference>
<dbReference type="InterPro" id="IPR013762">
    <property type="entry name" value="Integrase-like_cat_sf"/>
</dbReference>
<dbReference type="EMBL" id="LAHD01000242">
    <property type="protein sequence ID" value="PHJ90649.1"/>
    <property type="molecule type" value="Genomic_DNA"/>
</dbReference>
<comment type="caution">
    <text evidence="3">The sequence shown here is derived from an EMBL/GenBank/DDBJ whole genome shotgun (WGS) entry which is preliminary data.</text>
</comment>
<dbReference type="InterPro" id="IPR022000">
    <property type="entry name" value="Min27-like_integrase_DNA_bind"/>
</dbReference>
<dbReference type="PANTHER" id="PTHR30349:SF64">
    <property type="entry name" value="PROPHAGE INTEGRASE INTD-RELATED"/>
    <property type="match status" value="1"/>
</dbReference>
<dbReference type="GO" id="GO:0015074">
    <property type="term" value="P:DNA integration"/>
    <property type="evidence" value="ECO:0007669"/>
    <property type="project" value="InterPro"/>
</dbReference>
<reference evidence="3 4" key="1">
    <citation type="submission" date="2015-02" db="EMBL/GenBank/DDBJ databases">
        <title>Nostoc linckia genome annotation.</title>
        <authorList>
            <person name="Zhou Z."/>
        </authorList>
    </citation>
    <scope>NUCLEOTIDE SEQUENCE [LARGE SCALE GENOMIC DNA]</scope>
    <source>
        <strain evidence="4">z8</strain>
    </source>
</reference>
<protein>
    <submittedName>
        <fullName evidence="3">Integrase</fullName>
    </submittedName>
</protein>
<feature type="domain" description="Tyr recombinase" evidence="2">
    <location>
        <begin position="211"/>
        <end position="410"/>
    </location>
</feature>
<dbReference type="AlphaFoldDB" id="A0A9Q6EGT7"/>
<dbReference type="InterPro" id="IPR011010">
    <property type="entry name" value="DNA_brk_join_enz"/>
</dbReference>
<dbReference type="Pfam" id="PF12167">
    <property type="entry name" value="Arm-DNA-bind_2"/>
    <property type="match status" value="1"/>
</dbReference>
<evidence type="ECO:0000256" key="1">
    <source>
        <dbReference type="ARBA" id="ARBA00023172"/>
    </source>
</evidence>
<proteinExistence type="predicted"/>
<accession>A0A9Q6EGT7</accession>
<evidence type="ECO:0000313" key="4">
    <source>
        <dbReference type="Proteomes" id="UP000222310"/>
    </source>
</evidence>
<dbReference type="GeneID" id="57098750"/>